<accession>A0A8J5IVD9</accession>
<name>A0A8J5IVD9_9STRA</name>
<evidence type="ECO:0000313" key="1">
    <source>
        <dbReference type="EMBL" id="KAG6975959.1"/>
    </source>
</evidence>
<keyword evidence="2" id="KW-1185">Reference proteome</keyword>
<comment type="caution">
    <text evidence="1">The sequence shown here is derived from an EMBL/GenBank/DDBJ whole genome shotgun (WGS) entry which is preliminary data.</text>
</comment>
<sequence length="101" mass="12008">MQTFLEKHPDFKLSKLEILFCGGRGPNIDLQDKTTHRRWPPREVRLGKRHRARPSSSRKHPGATCIRLAICLKWLAFFLPFKVFQWKNTEKYKCEKILGSW</sequence>
<organism evidence="1 2">
    <name type="scientific">Phytophthora aleatoria</name>
    <dbReference type="NCBI Taxonomy" id="2496075"/>
    <lineage>
        <taxon>Eukaryota</taxon>
        <taxon>Sar</taxon>
        <taxon>Stramenopiles</taxon>
        <taxon>Oomycota</taxon>
        <taxon>Peronosporomycetes</taxon>
        <taxon>Peronosporales</taxon>
        <taxon>Peronosporaceae</taxon>
        <taxon>Phytophthora</taxon>
    </lineage>
</organism>
<evidence type="ECO:0000313" key="2">
    <source>
        <dbReference type="Proteomes" id="UP000709295"/>
    </source>
</evidence>
<protein>
    <submittedName>
        <fullName evidence="1">Uncharacterized protein</fullName>
    </submittedName>
</protein>
<proteinExistence type="predicted"/>
<reference evidence="1" key="1">
    <citation type="submission" date="2021-01" db="EMBL/GenBank/DDBJ databases">
        <title>Phytophthora aleatoria, a newly-described species from Pinus radiata is distinct from Phytophthora cactorum isolates based on comparative genomics.</title>
        <authorList>
            <person name="Mcdougal R."/>
            <person name="Panda P."/>
            <person name="Williams N."/>
            <person name="Studholme D.J."/>
        </authorList>
    </citation>
    <scope>NUCLEOTIDE SEQUENCE</scope>
    <source>
        <strain evidence="1">NZFS 4037</strain>
    </source>
</reference>
<dbReference type="AlphaFoldDB" id="A0A8J5IVD9"/>
<gene>
    <name evidence="1" type="ORF">JG688_00001882</name>
</gene>
<dbReference type="EMBL" id="JAENGY010000045">
    <property type="protein sequence ID" value="KAG6975959.1"/>
    <property type="molecule type" value="Genomic_DNA"/>
</dbReference>
<dbReference type="Proteomes" id="UP000709295">
    <property type="component" value="Unassembled WGS sequence"/>
</dbReference>